<dbReference type="EMBL" id="MEXR01000010">
    <property type="protein sequence ID" value="OGD10204.1"/>
    <property type="molecule type" value="Genomic_DNA"/>
</dbReference>
<organism evidence="2 3">
    <name type="scientific">Candidatus Amesbacteria bacterium RIFOXYB1_FULL_44_23</name>
    <dbReference type="NCBI Taxonomy" id="1797263"/>
    <lineage>
        <taxon>Bacteria</taxon>
        <taxon>Candidatus Amesiibacteriota</taxon>
    </lineage>
</organism>
<dbReference type="STRING" id="1797263.A2397_03260"/>
<sequence>MGDTTGLLPKQKTPPANDNQLPSATNPGQSGSNSQAGGFQAMYGQGGKFKEQLEAIAGTFGGKSGGVEVEPPTAETSKSKLPEAMQEIVTVPELEKKPELSGYIEKVEQATDKIAPITDDYTHQVLLKSADPTAVKVTLPLTEDEVEKGLHHKVWESIRWLSEWCVRQFKLLRGRAEYKKVMPNDS</sequence>
<gene>
    <name evidence="2" type="ORF">A2397_03260</name>
</gene>
<protein>
    <submittedName>
        <fullName evidence="2">Uncharacterized protein</fullName>
    </submittedName>
</protein>
<proteinExistence type="predicted"/>
<dbReference type="AlphaFoldDB" id="A0A1F4ZXN7"/>
<evidence type="ECO:0000313" key="2">
    <source>
        <dbReference type="EMBL" id="OGD10204.1"/>
    </source>
</evidence>
<evidence type="ECO:0000313" key="3">
    <source>
        <dbReference type="Proteomes" id="UP000176424"/>
    </source>
</evidence>
<evidence type="ECO:0000256" key="1">
    <source>
        <dbReference type="SAM" id="MobiDB-lite"/>
    </source>
</evidence>
<name>A0A1F4ZXN7_9BACT</name>
<comment type="caution">
    <text evidence="2">The sequence shown here is derived from an EMBL/GenBank/DDBJ whole genome shotgun (WGS) entry which is preliminary data.</text>
</comment>
<reference evidence="2 3" key="1">
    <citation type="journal article" date="2016" name="Nat. Commun.">
        <title>Thousands of microbial genomes shed light on interconnected biogeochemical processes in an aquifer system.</title>
        <authorList>
            <person name="Anantharaman K."/>
            <person name="Brown C.T."/>
            <person name="Hug L.A."/>
            <person name="Sharon I."/>
            <person name="Castelle C.J."/>
            <person name="Probst A.J."/>
            <person name="Thomas B.C."/>
            <person name="Singh A."/>
            <person name="Wilkins M.J."/>
            <person name="Karaoz U."/>
            <person name="Brodie E.L."/>
            <person name="Williams K.H."/>
            <person name="Hubbard S.S."/>
            <person name="Banfield J.F."/>
        </authorList>
    </citation>
    <scope>NUCLEOTIDE SEQUENCE [LARGE SCALE GENOMIC DNA]</scope>
</reference>
<feature type="region of interest" description="Disordered" evidence="1">
    <location>
        <begin position="1"/>
        <end position="43"/>
    </location>
</feature>
<feature type="region of interest" description="Disordered" evidence="1">
    <location>
        <begin position="61"/>
        <end position="80"/>
    </location>
</feature>
<feature type="compositionally biased region" description="Polar residues" evidence="1">
    <location>
        <begin position="14"/>
        <end position="37"/>
    </location>
</feature>
<dbReference type="Proteomes" id="UP000176424">
    <property type="component" value="Unassembled WGS sequence"/>
</dbReference>
<accession>A0A1F4ZXN7</accession>